<evidence type="ECO:0000313" key="2">
    <source>
        <dbReference type="EMBL" id="GJS59876.1"/>
    </source>
</evidence>
<proteinExistence type="predicted"/>
<keyword evidence="3" id="KW-1185">Reference proteome</keyword>
<accession>A0ABQ4X3U1</accession>
<keyword evidence="1" id="KW-0175">Coiled coil</keyword>
<reference evidence="2" key="2">
    <citation type="submission" date="2022-01" db="EMBL/GenBank/DDBJ databases">
        <authorList>
            <person name="Yamashiro T."/>
            <person name="Shiraishi A."/>
            <person name="Satake H."/>
            <person name="Nakayama K."/>
        </authorList>
    </citation>
    <scope>NUCLEOTIDE SEQUENCE</scope>
</reference>
<reference evidence="2" key="1">
    <citation type="journal article" date="2022" name="Int. J. Mol. Sci.">
        <title>Draft Genome of Tanacetum Coccineum: Genomic Comparison of Closely Related Tanacetum-Family Plants.</title>
        <authorList>
            <person name="Yamashiro T."/>
            <person name="Shiraishi A."/>
            <person name="Nakayama K."/>
            <person name="Satake H."/>
        </authorList>
    </citation>
    <scope>NUCLEOTIDE SEQUENCE</scope>
</reference>
<feature type="coiled-coil region" evidence="1">
    <location>
        <begin position="178"/>
        <end position="209"/>
    </location>
</feature>
<dbReference type="Proteomes" id="UP001151760">
    <property type="component" value="Unassembled WGS sequence"/>
</dbReference>
<evidence type="ECO:0000313" key="3">
    <source>
        <dbReference type="Proteomes" id="UP001151760"/>
    </source>
</evidence>
<dbReference type="EMBL" id="BQNB010009180">
    <property type="protein sequence ID" value="GJS59876.1"/>
    <property type="molecule type" value="Genomic_DNA"/>
</dbReference>
<gene>
    <name evidence="2" type="ORF">Tco_0654660</name>
</gene>
<comment type="caution">
    <text evidence="2">The sequence shown here is derived from an EMBL/GenBank/DDBJ whole genome shotgun (WGS) entry which is preliminary data.</text>
</comment>
<protein>
    <submittedName>
        <fullName evidence="2">Uncharacterized protein</fullName>
    </submittedName>
</protein>
<sequence>MASHRSNSLYAIKECMTCGSLYTRECCSIGSLEDKILTPVPDSSPCCAKCGTPVDGPYCHGCAFLRKKFEEDLLTYCGENETSKDFEDISESSDDNTNVDCSPQFPFVYEQEPCYNQNFSDNYYPQDSPSFSQQYLCCAYCGGPHYDYQCQPINETYYEPNPSYDYSGFDHPQPPQDSVDCQEALDKILEELKEIKRDRRKKIKDMSIEEMRHEQQLVDYKIKEITNDLGIKRFRGEEIDEEYERDCEIRIRKLKQDFNEWGSEVRKKEQAYEEEQYAAARRRMLSIPFVDEDDYIPLGDIIARYSTSKVITPDLPIEEPDNSLNMGDEHLNTIPATESDKVIKSSVENLVPIPREFEDRPYFRGIADELAHMAPIPPGIIEANFDPNDDTSSDDDSFENIEYVDASPSYSKLDSLEEENEDQEEKEFNLEDIFQIQDVILCEKLLNIHRLISKIKSLKYNPTPDHVLESPSPFPIPVADSDSFLKESDTSLSHLDNSLPEFEIFSDHTEETRSGSTTTHANYFFPEYDSFLFEIEPDQEGLISIDNPNEPLLEFPEFESFHFDPSFPRPPLEPPDVCMRFKPILAMKNDFVKPNEDLYLSETMLSLNVEDVNSFTFIIWTFLLYFTYTEESPLIFSFKSENFVFDPDIITFHNPVAVSMKVSCSKINQQFLKPLVSGVVSRFTRASHPLFEISLGRSDILSSYRFTFIFA</sequence>
<evidence type="ECO:0000256" key="1">
    <source>
        <dbReference type="SAM" id="Coils"/>
    </source>
</evidence>
<name>A0ABQ4X3U1_9ASTR</name>
<organism evidence="2 3">
    <name type="scientific">Tanacetum coccineum</name>
    <dbReference type="NCBI Taxonomy" id="301880"/>
    <lineage>
        <taxon>Eukaryota</taxon>
        <taxon>Viridiplantae</taxon>
        <taxon>Streptophyta</taxon>
        <taxon>Embryophyta</taxon>
        <taxon>Tracheophyta</taxon>
        <taxon>Spermatophyta</taxon>
        <taxon>Magnoliopsida</taxon>
        <taxon>eudicotyledons</taxon>
        <taxon>Gunneridae</taxon>
        <taxon>Pentapetalae</taxon>
        <taxon>asterids</taxon>
        <taxon>campanulids</taxon>
        <taxon>Asterales</taxon>
        <taxon>Asteraceae</taxon>
        <taxon>Asteroideae</taxon>
        <taxon>Anthemideae</taxon>
        <taxon>Anthemidinae</taxon>
        <taxon>Tanacetum</taxon>
    </lineage>
</organism>